<feature type="transmembrane region" description="Helical" evidence="6">
    <location>
        <begin position="129"/>
        <end position="151"/>
    </location>
</feature>
<comment type="similarity">
    <text evidence="2">Belongs to the acetate uptake transporter (AceTr) (TC 2.A.96) family.</text>
</comment>
<reference evidence="7 8" key="1">
    <citation type="journal article" date="2009" name="Stand. Genomic Sci.">
        <title>Complete genome sequence of Desulfotomaculum acetoxidans type strain (5575).</title>
        <authorList>
            <person name="Spring S."/>
            <person name="Lapidus A."/>
            <person name="Schroder M."/>
            <person name="Gleim D."/>
            <person name="Sims D."/>
            <person name="Meincke L."/>
            <person name="Glavina Del Rio T."/>
            <person name="Tice H."/>
            <person name="Copeland A."/>
            <person name="Cheng J.F."/>
            <person name="Lucas S."/>
            <person name="Chen F."/>
            <person name="Nolan M."/>
            <person name="Bruce D."/>
            <person name="Goodwin L."/>
            <person name="Pitluck S."/>
            <person name="Ivanova N."/>
            <person name="Mavromatis K."/>
            <person name="Mikhailova N."/>
            <person name="Pati A."/>
            <person name="Chen A."/>
            <person name="Palaniappan K."/>
            <person name="Land M."/>
            <person name="Hauser L."/>
            <person name="Chang Y.J."/>
            <person name="Jeffries C.D."/>
            <person name="Chain P."/>
            <person name="Saunders E."/>
            <person name="Brettin T."/>
            <person name="Detter J.C."/>
            <person name="Goker M."/>
            <person name="Bristow J."/>
            <person name="Eisen J.A."/>
            <person name="Markowitz V."/>
            <person name="Hugenholtz P."/>
            <person name="Kyrpides N.C."/>
            <person name="Klenk H.P."/>
            <person name="Han C."/>
        </authorList>
    </citation>
    <scope>NUCLEOTIDE SEQUENCE [LARGE SCALE GENOMIC DNA]</scope>
    <source>
        <strain evidence="8">ATCC 49208 / DSM 771 / VKM B-1644</strain>
    </source>
</reference>
<dbReference type="InterPro" id="IPR000791">
    <property type="entry name" value="Gpr1/Fun34/SatP-like"/>
</dbReference>
<dbReference type="PROSITE" id="PS51257">
    <property type="entry name" value="PROKAR_LIPOPROTEIN"/>
    <property type="match status" value="1"/>
</dbReference>
<dbReference type="Pfam" id="PF01184">
    <property type="entry name" value="Gpr1_Fun34_YaaH"/>
    <property type="match status" value="1"/>
</dbReference>
<keyword evidence="3 6" id="KW-0812">Transmembrane</keyword>
<proteinExistence type="inferred from homology"/>
<evidence type="ECO:0000256" key="4">
    <source>
        <dbReference type="ARBA" id="ARBA00022989"/>
    </source>
</evidence>
<keyword evidence="4 6" id="KW-1133">Transmembrane helix</keyword>
<feature type="transmembrane region" description="Helical" evidence="6">
    <location>
        <begin position="70"/>
        <end position="93"/>
    </location>
</feature>
<evidence type="ECO:0000313" key="7">
    <source>
        <dbReference type="EMBL" id="ACV61708.1"/>
    </source>
</evidence>
<evidence type="ECO:0000313" key="8">
    <source>
        <dbReference type="Proteomes" id="UP000002217"/>
    </source>
</evidence>
<sequence>MSKGHDWANPGPAGLVALAMACFTFFAIFTGRVSHGAIGLLGCWLIGGFVVQVIVALIELKEGNTTGGNVFLYFSAFFMLASGMELILKFFAAQYGWHIDAKIDGWAWLPLAIALIAFTPAYFKSPLSLLVVVLALDPAVLMVALFDMGAIDKAVYAPIAGKLLLTGGIFGLYTAAGIVLNTAYGKTIIPLGKPIVKS</sequence>
<dbReference type="HOGENOM" id="CLU_093738_0_0_9"/>
<dbReference type="GO" id="GO:0071422">
    <property type="term" value="P:succinate transmembrane transport"/>
    <property type="evidence" value="ECO:0007669"/>
    <property type="project" value="TreeGrafter"/>
</dbReference>
<dbReference type="InterPro" id="IPR047623">
    <property type="entry name" value="SatP"/>
</dbReference>
<keyword evidence="8" id="KW-1185">Reference proteome</keyword>
<feature type="transmembrane region" description="Helical" evidence="6">
    <location>
        <begin position="12"/>
        <end position="30"/>
    </location>
</feature>
<dbReference type="PANTHER" id="PTHR30178">
    <property type="entry name" value="INNER MEMBRANE PROTEIN YAAH"/>
    <property type="match status" value="1"/>
</dbReference>
<dbReference type="AlphaFoldDB" id="C8W244"/>
<comment type="subcellular location">
    <subcellularLocation>
        <location evidence="1">Membrane</location>
        <topology evidence="1">Multi-pass membrane protein</topology>
    </subcellularLocation>
</comment>
<evidence type="ECO:0008006" key="9">
    <source>
        <dbReference type="Google" id="ProtNLM"/>
    </source>
</evidence>
<keyword evidence="5 6" id="KW-0472">Membrane</keyword>
<dbReference type="EMBL" id="CP001720">
    <property type="protein sequence ID" value="ACV61708.1"/>
    <property type="molecule type" value="Genomic_DNA"/>
</dbReference>
<gene>
    <name evidence="7" type="ordered locus">Dtox_0800</name>
</gene>
<evidence type="ECO:0000256" key="3">
    <source>
        <dbReference type="ARBA" id="ARBA00022692"/>
    </source>
</evidence>
<dbReference type="RefSeq" id="WP_015756426.1">
    <property type="nucleotide sequence ID" value="NC_013216.1"/>
</dbReference>
<evidence type="ECO:0000256" key="1">
    <source>
        <dbReference type="ARBA" id="ARBA00004141"/>
    </source>
</evidence>
<dbReference type="OrthoDB" id="9787939at2"/>
<dbReference type="Proteomes" id="UP000002217">
    <property type="component" value="Chromosome"/>
</dbReference>
<evidence type="ECO:0000256" key="6">
    <source>
        <dbReference type="SAM" id="Phobius"/>
    </source>
</evidence>
<dbReference type="GO" id="GO:0015360">
    <property type="term" value="F:acetate:proton symporter activity"/>
    <property type="evidence" value="ECO:0007669"/>
    <property type="project" value="TreeGrafter"/>
</dbReference>
<organism evidence="7 8">
    <name type="scientific">Desulfofarcimen acetoxidans (strain ATCC 49208 / DSM 771 / KCTC 5769 / VKM B-1644 / 5575)</name>
    <name type="common">Desulfotomaculum acetoxidans</name>
    <dbReference type="NCBI Taxonomy" id="485916"/>
    <lineage>
        <taxon>Bacteria</taxon>
        <taxon>Bacillati</taxon>
        <taxon>Bacillota</taxon>
        <taxon>Clostridia</taxon>
        <taxon>Eubacteriales</taxon>
        <taxon>Peptococcaceae</taxon>
        <taxon>Desulfofarcimen</taxon>
    </lineage>
</organism>
<dbReference type="eggNOG" id="COG1584">
    <property type="taxonomic scope" value="Bacteria"/>
</dbReference>
<protein>
    <recommendedName>
        <fullName evidence="9">GPR1/FUN34/yaaH family protein</fullName>
    </recommendedName>
</protein>
<dbReference type="KEGG" id="dae:Dtox_0800"/>
<feature type="transmembrane region" description="Helical" evidence="6">
    <location>
        <begin position="37"/>
        <end position="58"/>
    </location>
</feature>
<evidence type="ECO:0000256" key="2">
    <source>
        <dbReference type="ARBA" id="ARBA00005587"/>
    </source>
</evidence>
<evidence type="ECO:0000256" key="5">
    <source>
        <dbReference type="ARBA" id="ARBA00023136"/>
    </source>
</evidence>
<feature type="transmembrane region" description="Helical" evidence="6">
    <location>
        <begin position="163"/>
        <end position="184"/>
    </location>
</feature>
<dbReference type="GO" id="GO:0005886">
    <property type="term" value="C:plasma membrane"/>
    <property type="evidence" value="ECO:0007669"/>
    <property type="project" value="TreeGrafter"/>
</dbReference>
<dbReference type="PANTHER" id="PTHR30178:SF3">
    <property type="entry name" value="SUCCINATE-ACETATE_PROTON SYMPORTER SATP"/>
    <property type="match status" value="1"/>
</dbReference>
<feature type="transmembrane region" description="Helical" evidence="6">
    <location>
        <begin position="105"/>
        <end position="123"/>
    </location>
</feature>
<name>C8W244_DESAS</name>
<accession>C8W244</accession>